<comment type="caution">
    <text evidence="1">The sequence shown here is derived from an EMBL/GenBank/DDBJ whole genome shotgun (WGS) entry which is preliminary data.</text>
</comment>
<dbReference type="Proteomes" id="UP000815325">
    <property type="component" value="Unassembled WGS sequence"/>
</dbReference>
<dbReference type="EMBL" id="MU069523">
    <property type="protein sequence ID" value="KAF5840106.1"/>
    <property type="molecule type" value="Genomic_DNA"/>
</dbReference>
<name>A0ABQ7GZV5_DUNSA</name>
<proteinExistence type="predicted"/>
<evidence type="ECO:0000313" key="2">
    <source>
        <dbReference type="Proteomes" id="UP000815325"/>
    </source>
</evidence>
<evidence type="ECO:0000313" key="1">
    <source>
        <dbReference type="EMBL" id="KAF5840106.1"/>
    </source>
</evidence>
<keyword evidence="2" id="KW-1185">Reference proteome</keyword>
<protein>
    <submittedName>
        <fullName evidence="1">Uncharacterized protein</fullName>
    </submittedName>
</protein>
<gene>
    <name evidence="1" type="ORF">DUNSADRAFT_17707</name>
</gene>
<sequence>MQSLNCVRSLARAVQNLNASSSTISSELMLGMHGDVLQGAVHHSREEIRHPHQGPATSDASPSQSDIQLAPRCSILPFRPHGWQQQAHWRGMPESCSTSQGPWFSISNPGSFWSRSGVSAQAARGFAAAGSAPKPAARRRHSQLKLYSVRNNKLRSNFEQIWPTLRLTDEEAMLFKRNSRVFVTDMGKSIPLTTKFEMAKATQEKVPHQDARSMLYESGLHLDAVGEHPRFLKIRRLRSQYATKLQSLRKLRVLMGFARRYMLQELYELSLTQPGPDRVWKFICAMESKLPNTVLRIGLAPDILAAKVC</sequence>
<accession>A0ABQ7GZV5</accession>
<organism evidence="1 2">
    <name type="scientific">Dunaliella salina</name>
    <name type="common">Green alga</name>
    <name type="synonym">Protococcus salinus</name>
    <dbReference type="NCBI Taxonomy" id="3046"/>
    <lineage>
        <taxon>Eukaryota</taxon>
        <taxon>Viridiplantae</taxon>
        <taxon>Chlorophyta</taxon>
        <taxon>core chlorophytes</taxon>
        <taxon>Chlorophyceae</taxon>
        <taxon>CS clade</taxon>
        <taxon>Chlamydomonadales</taxon>
        <taxon>Dunaliellaceae</taxon>
        <taxon>Dunaliella</taxon>
    </lineage>
</organism>
<reference evidence="1" key="1">
    <citation type="submission" date="2017-08" db="EMBL/GenBank/DDBJ databases">
        <authorList>
            <person name="Polle J.E."/>
            <person name="Barry K."/>
            <person name="Cushman J."/>
            <person name="Schmutz J."/>
            <person name="Tran D."/>
            <person name="Hathwaick L.T."/>
            <person name="Yim W.C."/>
            <person name="Jenkins J."/>
            <person name="Mckie-Krisberg Z.M."/>
            <person name="Prochnik S."/>
            <person name="Lindquist E."/>
            <person name="Dockter R.B."/>
            <person name="Adam C."/>
            <person name="Molina H."/>
            <person name="Bunkerborg J."/>
            <person name="Jin E."/>
            <person name="Buchheim M."/>
            <person name="Magnuson J."/>
        </authorList>
    </citation>
    <scope>NUCLEOTIDE SEQUENCE</scope>
    <source>
        <strain evidence="1">CCAP 19/18</strain>
    </source>
</reference>